<name>A0A1M4XMZ1_MARH1</name>
<gene>
    <name evidence="1" type="ORF">SAMN02745164_01476</name>
</gene>
<dbReference type="Proteomes" id="UP000184334">
    <property type="component" value="Unassembled WGS sequence"/>
</dbReference>
<organism evidence="1 2">
    <name type="scientific">Marinitoga hydrogenitolerans (strain DSM 16785 / JCM 12826 / AT1271)</name>
    <dbReference type="NCBI Taxonomy" id="1122195"/>
    <lineage>
        <taxon>Bacteria</taxon>
        <taxon>Thermotogati</taxon>
        <taxon>Thermotogota</taxon>
        <taxon>Thermotogae</taxon>
        <taxon>Petrotogales</taxon>
        <taxon>Petrotogaceae</taxon>
        <taxon>Marinitoga</taxon>
    </lineage>
</organism>
<dbReference type="STRING" id="1122195.SAMN02745164_01476"/>
<dbReference type="PANTHER" id="PTHR30615">
    <property type="entry name" value="UNCHARACTERIZED PROTEIN YJBQ-RELATED"/>
    <property type="match status" value="1"/>
</dbReference>
<dbReference type="NCBIfam" id="TIGR00149">
    <property type="entry name" value="TIGR00149_YjbQ"/>
    <property type="match status" value="1"/>
</dbReference>
<evidence type="ECO:0000313" key="1">
    <source>
        <dbReference type="EMBL" id="SHE94818.1"/>
    </source>
</evidence>
<dbReference type="SUPFAM" id="SSF111038">
    <property type="entry name" value="YjbQ-like"/>
    <property type="match status" value="1"/>
</dbReference>
<dbReference type="AlphaFoldDB" id="A0A1M4XMZ1"/>
<protein>
    <submittedName>
        <fullName evidence="1">Secondary thiamine-phosphate synthase enzyme</fullName>
    </submittedName>
</protein>
<proteinExistence type="predicted"/>
<evidence type="ECO:0000313" key="2">
    <source>
        <dbReference type="Proteomes" id="UP000184334"/>
    </source>
</evidence>
<accession>A0A1M4XMZ1</accession>
<reference evidence="1" key="1">
    <citation type="submission" date="2016-11" db="EMBL/GenBank/DDBJ databases">
        <authorList>
            <person name="Varghese N."/>
            <person name="Submissions S."/>
        </authorList>
    </citation>
    <scope>NUCLEOTIDE SEQUENCE [LARGE SCALE GENOMIC DNA]</scope>
    <source>
        <strain evidence="1">DSM 16785</strain>
    </source>
</reference>
<dbReference type="EMBL" id="FQUI01000023">
    <property type="protein sequence ID" value="SHE94818.1"/>
    <property type="molecule type" value="Genomic_DNA"/>
</dbReference>
<sequence>MSFDEEIYGNEVKSVTKYLWFNTKKKIEIIHLTNEVRDFVKESNIIDGYVMVSAMHLTASIYINDCESGLIEDIKEWLEKLAPQNYPYKHHRTGEINGHAHLKNLIMHHQIIVPITDGDLDLGPWQEIFYAEFDGQRRKRVILKAFGITGKR</sequence>
<dbReference type="InterPro" id="IPR001602">
    <property type="entry name" value="UPF0047_YjbQ-like"/>
</dbReference>
<dbReference type="PANTHER" id="PTHR30615:SF2">
    <property type="entry name" value="YJBQ FAMILY PROTEIN"/>
    <property type="match status" value="1"/>
</dbReference>
<keyword evidence="2" id="KW-1185">Reference proteome</keyword>
<dbReference type="Pfam" id="PF01894">
    <property type="entry name" value="YjbQ"/>
    <property type="match status" value="1"/>
</dbReference>
<dbReference type="PIRSF" id="PIRSF004681">
    <property type="entry name" value="UCP004681"/>
    <property type="match status" value="1"/>
</dbReference>
<dbReference type="InterPro" id="IPR035917">
    <property type="entry name" value="YjbQ-like_sf"/>
</dbReference>
<comment type="caution">
    <text evidence="1">The sequence shown here is derived from an EMBL/GenBank/DDBJ whole genome shotgun (WGS) entry which is preliminary data.</text>
</comment>
<dbReference type="Gene3D" id="2.60.120.460">
    <property type="entry name" value="YjbQ-like"/>
    <property type="match status" value="1"/>
</dbReference>